<dbReference type="PANTHER" id="PTHR23429">
    <property type="entry name" value="GLUCOSE-6-PHOSPHATE 1-DEHYDROGENASE G6PD"/>
    <property type="match status" value="1"/>
</dbReference>
<dbReference type="GO" id="GO:0009051">
    <property type="term" value="P:pentose-phosphate shunt, oxidative branch"/>
    <property type="evidence" value="ECO:0007669"/>
    <property type="project" value="TreeGrafter"/>
</dbReference>
<name>A0A6A6MQK0_HEVBR</name>
<gene>
    <name evidence="5" type="ORF">GH714_041503</name>
</gene>
<organism evidence="5 6">
    <name type="scientific">Hevea brasiliensis</name>
    <name type="common">Para rubber tree</name>
    <name type="synonym">Siphonia brasiliensis</name>
    <dbReference type="NCBI Taxonomy" id="3981"/>
    <lineage>
        <taxon>Eukaryota</taxon>
        <taxon>Viridiplantae</taxon>
        <taxon>Streptophyta</taxon>
        <taxon>Embryophyta</taxon>
        <taxon>Tracheophyta</taxon>
        <taxon>Spermatophyta</taxon>
        <taxon>Magnoliopsida</taxon>
        <taxon>eudicotyledons</taxon>
        <taxon>Gunneridae</taxon>
        <taxon>Pentapetalae</taxon>
        <taxon>rosids</taxon>
        <taxon>fabids</taxon>
        <taxon>Malpighiales</taxon>
        <taxon>Euphorbiaceae</taxon>
        <taxon>Crotonoideae</taxon>
        <taxon>Micrandreae</taxon>
        <taxon>Hevea</taxon>
    </lineage>
</organism>
<dbReference type="SUPFAM" id="SSF51735">
    <property type="entry name" value="NAD(P)-binding Rossmann-fold domains"/>
    <property type="match status" value="1"/>
</dbReference>
<dbReference type="AlphaFoldDB" id="A0A6A6MQK0"/>
<dbReference type="Pfam" id="PF00479">
    <property type="entry name" value="G6PD_N"/>
    <property type="match status" value="1"/>
</dbReference>
<dbReference type="GO" id="GO:0006006">
    <property type="term" value="P:glucose metabolic process"/>
    <property type="evidence" value="ECO:0007669"/>
    <property type="project" value="UniProtKB-KW"/>
</dbReference>
<keyword evidence="1" id="KW-0313">Glucose metabolism</keyword>
<dbReference type="InterPro" id="IPR022674">
    <property type="entry name" value="G6P_DH_NAD-bd"/>
</dbReference>
<dbReference type="GO" id="GO:0050661">
    <property type="term" value="F:NADP binding"/>
    <property type="evidence" value="ECO:0007669"/>
    <property type="project" value="InterPro"/>
</dbReference>
<accession>A0A6A6MQK0</accession>
<evidence type="ECO:0000256" key="3">
    <source>
        <dbReference type="ARBA" id="ARBA00023277"/>
    </source>
</evidence>
<dbReference type="PANTHER" id="PTHR23429:SF11">
    <property type="entry name" value="GLUCOSE-6-PHOSPHATE 1-DEHYDROGENASE 2, CHLOROPLASTIC"/>
    <property type="match status" value="1"/>
</dbReference>
<dbReference type="Gene3D" id="3.40.50.720">
    <property type="entry name" value="NAD(P)-binding Rossmann-like Domain"/>
    <property type="match status" value="1"/>
</dbReference>
<evidence type="ECO:0000256" key="2">
    <source>
        <dbReference type="ARBA" id="ARBA00022857"/>
    </source>
</evidence>
<keyword evidence="6" id="KW-1185">Reference proteome</keyword>
<dbReference type="InterPro" id="IPR001282">
    <property type="entry name" value="G6P_DH"/>
</dbReference>
<dbReference type="GO" id="GO:0004345">
    <property type="term" value="F:glucose-6-phosphate dehydrogenase activity"/>
    <property type="evidence" value="ECO:0007669"/>
    <property type="project" value="TreeGrafter"/>
</dbReference>
<feature type="domain" description="Glucose-6-phosphate dehydrogenase NAD-binding" evidence="4">
    <location>
        <begin position="117"/>
        <end position="191"/>
    </location>
</feature>
<comment type="caution">
    <text evidence="5">The sequence shown here is derived from an EMBL/GenBank/DDBJ whole genome shotgun (WGS) entry which is preliminary data.</text>
</comment>
<evidence type="ECO:0000313" key="6">
    <source>
        <dbReference type="Proteomes" id="UP000467840"/>
    </source>
</evidence>
<dbReference type="InterPro" id="IPR036291">
    <property type="entry name" value="NAD(P)-bd_dom_sf"/>
</dbReference>
<dbReference type="Proteomes" id="UP000467840">
    <property type="component" value="Chromosome 15"/>
</dbReference>
<dbReference type="GO" id="GO:0009570">
    <property type="term" value="C:chloroplast stroma"/>
    <property type="evidence" value="ECO:0007669"/>
    <property type="project" value="TreeGrafter"/>
</dbReference>
<evidence type="ECO:0000259" key="4">
    <source>
        <dbReference type="Pfam" id="PF00479"/>
    </source>
</evidence>
<proteinExistence type="predicted"/>
<dbReference type="EMBL" id="JAAGAX010000005">
    <property type="protein sequence ID" value="KAF2316162.1"/>
    <property type="molecule type" value="Genomic_DNA"/>
</dbReference>
<protein>
    <recommendedName>
        <fullName evidence="4">Glucose-6-phosphate dehydrogenase NAD-binding domain-containing protein</fullName>
    </recommendedName>
</protein>
<keyword evidence="2" id="KW-0521">NADP</keyword>
<sequence>MDVASEISSLCGEDLLRFEATFEIRTPGSVDIRKSICNIDIIINVKYLESNVDIEVVKDYVFVGVSLEGDIGYMSNPKPSTVALMQNPLENKMSFKNVKDRSLFKITSAEELKEKGVGASGHLAKKKIFPVFFALYCEDGLLERFAVFGSVWSKMTDVELRNIVSKTLTCIIDKRENYGENMNQFLKRCFYDLEENLPLLKLFLKRIRCKIKKMLSKTTIHWAFEQDQM</sequence>
<evidence type="ECO:0000256" key="1">
    <source>
        <dbReference type="ARBA" id="ARBA00022526"/>
    </source>
</evidence>
<reference evidence="5 6" key="1">
    <citation type="journal article" date="2020" name="Mol. Plant">
        <title>The Chromosome-Based Rubber Tree Genome Provides New Insights into Spurge Genome Evolution and Rubber Biosynthesis.</title>
        <authorList>
            <person name="Liu J."/>
            <person name="Shi C."/>
            <person name="Shi C.C."/>
            <person name="Li W."/>
            <person name="Zhang Q.J."/>
            <person name="Zhang Y."/>
            <person name="Li K."/>
            <person name="Lu H.F."/>
            <person name="Shi C."/>
            <person name="Zhu S.T."/>
            <person name="Xiao Z.Y."/>
            <person name="Nan H."/>
            <person name="Yue Y."/>
            <person name="Zhu X.G."/>
            <person name="Wu Y."/>
            <person name="Hong X.N."/>
            <person name="Fan G.Y."/>
            <person name="Tong Y."/>
            <person name="Zhang D."/>
            <person name="Mao C.L."/>
            <person name="Liu Y.L."/>
            <person name="Hao S.J."/>
            <person name="Liu W.Q."/>
            <person name="Lv M.Q."/>
            <person name="Zhang H.B."/>
            <person name="Liu Y."/>
            <person name="Hu-Tang G.R."/>
            <person name="Wang J.P."/>
            <person name="Wang J.H."/>
            <person name="Sun Y.H."/>
            <person name="Ni S.B."/>
            <person name="Chen W.B."/>
            <person name="Zhang X.C."/>
            <person name="Jiao Y.N."/>
            <person name="Eichler E.E."/>
            <person name="Li G.H."/>
            <person name="Liu X."/>
            <person name="Gao L.Z."/>
        </authorList>
    </citation>
    <scope>NUCLEOTIDE SEQUENCE [LARGE SCALE GENOMIC DNA]</scope>
    <source>
        <strain evidence="6">cv. GT1</strain>
        <tissue evidence="5">Leaf</tissue>
    </source>
</reference>
<keyword evidence="3" id="KW-0119">Carbohydrate metabolism</keyword>
<evidence type="ECO:0000313" key="5">
    <source>
        <dbReference type="EMBL" id="KAF2316162.1"/>
    </source>
</evidence>